<reference evidence="3" key="1">
    <citation type="submission" date="2020-01" db="EMBL/GenBank/DDBJ databases">
        <title>Draft genome sequence of the Termite Coptotermes fromosanus.</title>
        <authorList>
            <person name="Itakura S."/>
            <person name="Yosikawa Y."/>
            <person name="Umezawa K."/>
        </authorList>
    </citation>
    <scope>NUCLEOTIDE SEQUENCE [LARGE SCALE GENOMIC DNA]</scope>
</reference>
<feature type="non-terminal residue" evidence="2">
    <location>
        <position position="103"/>
    </location>
</feature>
<organism evidence="2 3">
    <name type="scientific">Coptotermes formosanus</name>
    <name type="common">Formosan subterranean termite</name>
    <dbReference type="NCBI Taxonomy" id="36987"/>
    <lineage>
        <taxon>Eukaryota</taxon>
        <taxon>Metazoa</taxon>
        <taxon>Ecdysozoa</taxon>
        <taxon>Arthropoda</taxon>
        <taxon>Hexapoda</taxon>
        <taxon>Insecta</taxon>
        <taxon>Pterygota</taxon>
        <taxon>Neoptera</taxon>
        <taxon>Polyneoptera</taxon>
        <taxon>Dictyoptera</taxon>
        <taxon>Blattodea</taxon>
        <taxon>Blattoidea</taxon>
        <taxon>Termitoidae</taxon>
        <taxon>Rhinotermitidae</taxon>
        <taxon>Coptotermes</taxon>
    </lineage>
</organism>
<accession>A0A6L2PEC8</accession>
<protein>
    <submittedName>
        <fullName evidence="2">Uncharacterized protein</fullName>
    </submittedName>
</protein>
<keyword evidence="3" id="KW-1185">Reference proteome</keyword>
<evidence type="ECO:0000256" key="1">
    <source>
        <dbReference type="SAM" id="MobiDB-lite"/>
    </source>
</evidence>
<comment type="caution">
    <text evidence="2">The sequence shown here is derived from an EMBL/GenBank/DDBJ whole genome shotgun (WGS) entry which is preliminary data.</text>
</comment>
<dbReference type="InParanoid" id="A0A6L2PEC8"/>
<dbReference type="PANTHER" id="PTHR21301:SF10">
    <property type="entry name" value="REVERSE TRANSCRIPTASE DOMAIN-CONTAINING PROTEIN"/>
    <property type="match status" value="1"/>
</dbReference>
<gene>
    <name evidence="2" type="ORF">Cfor_05812</name>
</gene>
<evidence type="ECO:0000313" key="3">
    <source>
        <dbReference type="Proteomes" id="UP000502823"/>
    </source>
</evidence>
<dbReference type="PANTHER" id="PTHR21301">
    <property type="entry name" value="REVERSE TRANSCRIPTASE"/>
    <property type="match status" value="1"/>
</dbReference>
<feature type="compositionally biased region" description="Basic and acidic residues" evidence="1">
    <location>
        <begin position="65"/>
        <end position="76"/>
    </location>
</feature>
<feature type="region of interest" description="Disordered" evidence="1">
    <location>
        <begin position="62"/>
        <end position="103"/>
    </location>
</feature>
<evidence type="ECO:0000313" key="2">
    <source>
        <dbReference type="EMBL" id="GFG29562.1"/>
    </source>
</evidence>
<sequence length="103" mass="12151">MAEEKYDSINFLDLNIMRTHNNIVFGIYRKPTTTDSIILNSSCHSYEQKTAAVRYLARRLTTYPLDDRQKDTENHNRTYPSAKPIRQKTTEAPNKQTRTQERE</sequence>
<name>A0A6L2PEC8_COPFO</name>
<dbReference type="EMBL" id="BLKM01000153">
    <property type="protein sequence ID" value="GFG29562.1"/>
    <property type="molecule type" value="Genomic_DNA"/>
</dbReference>
<dbReference type="AlphaFoldDB" id="A0A6L2PEC8"/>
<dbReference type="Proteomes" id="UP000502823">
    <property type="component" value="Unassembled WGS sequence"/>
</dbReference>
<proteinExistence type="predicted"/>